<dbReference type="Proteomes" id="UP000244896">
    <property type="component" value="Chromosome"/>
</dbReference>
<dbReference type="OrthoDB" id="179046at2"/>
<dbReference type="AlphaFoldDB" id="A0A2U8E1C1"/>
<protein>
    <recommendedName>
        <fullName evidence="1">DUF4340 domain-containing protein</fullName>
    </recommendedName>
</protein>
<evidence type="ECO:0000259" key="1">
    <source>
        <dbReference type="Pfam" id="PF14238"/>
    </source>
</evidence>
<keyword evidence="3" id="KW-1185">Reference proteome</keyword>
<dbReference type="KEGG" id="elut:CKA38_04825"/>
<evidence type="ECO:0000313" key="3">
    <source>
        <dbReference type="Proteomes" id="UP000244896"/>
    </source>
</evidence>
<dbReference type="RefSeq" id="WP_108824477.1">
    <property type="nucleotide sequence ID" value="NZ_CP023004.1"/>
</dbReference>
<dbReference type="Pfam" id="PF14238">
    <property type="entry name" value="DUF4340"/>
    <property type="match status" value="2"/>
</dbReference>
<evidence type="ECO:0000313" key="2">
    <source>
        <dbReference type="EMBL" id="AWI08669.1"/>
    </source>
</evidence>
<dbReference type="InterPro" id="IPR025641">
    <property type="entry name" value="DUF4340"/>
</dbReference>
<proteinExistence type="predicted"/>
<dbReference type="EMBL" id="CP023004">
    <property type="protein sequence ID" value="AWI08669.1"/>
    <property type="molecule type" value="Genomic_DNA"/>
</dbReference>
<reference evidence="2 3" key="1">
    <citation type="journal article" date="2018" name="Syst. Appl. Microbiol.">
        <title>Ereboglobus luteus gen. nov. sp. nov. from cockroach guts, and new insights into the oxygen relationship of the genera Opitutus and Didymococcus (Verrucomicrobia: Opitutaceae).</title>
        <authorList>
            <person name="Tegtmeier D."/>
            <person name="Belitz A."/>
            <person name="Radek R."/>
            <person name="Heimerl T."/>
            <person name="Brune A."/>
        </authorList>
    </citation>
    <scope>NUCLEOTIDE SEQUENCE [LARGE SCALE GENOMIC DNA]</scope>
    <source>
        <strain evidence="2 3">Ho45</strain>
    </source>
</reference>
<gene>
    <name evidence="2" type="ORF">CKA38_04825</name>
</gene>
<sequence length="655" mass="71748">MRTKITIVLLLLNAALFYYIFYVRQHDIGDRENTTILGSEASNIQAITIEDPDQPGSSIHLVRQGDNWTISSPVEWPANPFAVRPIIADLQRLYSITSFTVQDLIKSGQTLDEYGLEKPRRILTFTPASLPGLPVNPVTLKIGAPTQAGNRLYILSPDGQRVHIVMRSLAESLNVRLDTLRADTLFTIDVFEARSLNIEPAAGSRVRFRRDNERWALEAPIQARASKTGTEITINDLRGLRVDRFLDTADTAAPARDSLALPALRVTVEGNNRSETLLIGDRLEKAPAAASGGENTEPAAEYYAQLDGRKAYFIVRIPDILVKTLRDAQQDLRDRHILDFNRANVSSITITAAQQTEVVLQRLEATGNPESAPWQIIRRTDHGPQITPADHDAVVRLLDSLASLRVLQDGTEGKGFVNDAPSDAEKENYGFTMRPAREVTLNFAAEPAPAGATAAPVPALTLQIGSGASTVAETAGNTYARVTNQNYIYRVSPDILDELPANPLAYRDRVIRELPAGAQITALRLTDLAKRVIVMDATFPLEPDAVSHAAIESLAAQLRTLRARQFVADDFANTIYVAGEERSWAYQLEMTITLSGGAAARTDTDSLFIAARSGGTTQYIGSPQYRVIFEAEQSLIDVLHAITYGPRDPGPPPES</sequence>
<name>A0A2U8E1C1_9BACT</name>
<accession>A0A2U8E1C1</accession>
<feature type="domain" description="DUF4340" evidence="1">
    <location>
        <begin position="385"/>
        <end position="568"/>
    </location>
</feature>
<feature type="domain" description="DUF4340" evidence="1">
    <location>
        <begin position="68"/>
        <end position="253"/>
    </location>
</feature>
<organism evidence="2 3">
    <name type="scientific">Ereboglobus luteus</name>
    <dbReference type="NCBI Taxonomy" id="1796921"/>
    <lineage>
        <taxon>Bacteria</taxon>
        <taxon>Pseudomonadati</taxon>
        <taxon>Verrucomicrobiota</taxon>
        <taxon>Opitutia</taxon>
        <taxon>Opitutales</taxon>
        <taxon>Opitutaceae</taxon>
        <taxon>Ereboglobus</taxon>
    </lineage>
</organism>